<protein>
    <submittedName>
        <fullName evidence="1">Uncharacterized protein</fullName>
    </submittedName>
</protein>
<dbReference type="EMBL" id="CABO01000025">
    <property type="protein sequence ID" value="CBI01822.1"/>
    <property type="molecule type" value="Genomic_DNA"/>
</dbReference>
<sequence>MSDSMHFGVATADHQCEAYDGNDDIRDLWERSRGLTERGKATDFWNRYRGLGFAGRARLHDLPALALVGAPGTRTGALER</sequence>
<organism evidence="1">
    <name type="scientific">mine drainage metagenome</name>
    <dbReference type="NCBI Taxonomy" id="410659"/>
    <lineage>
        <taxon>unclassified sequences</taxon>
        <taxon>metagenomes</taxon>
        <taxon>ecological metagenomes</taxon>
    </lineage>
</organism>
<accession>E6Q3R1</accession>
<comment type="caution">
    <text evidence="1">The sequence shown here is derived from an EMBL/GenBank/DDBJ whole genome shotgun (WGS) entry which is preliminary data.</text>
</comment>
<evidence type="ECO:0000313" key="1">
    <source>
        <dbReference type="EMBL" id="CBI01822.1"/>
    </source>
</evidence>
<dbReference type="AlphaFoldDB" id="E6Q3R1"/>
<proteinExistence type="predicted"/>
<gene>
    <name evidence="1" type="ORF">CARN4_0814</name>
</gene>
<name>E6Q3R1_9ZZZZ</name>
<reference evidence="1" key="1">
    <citation type="submission" date="2009-10" db="EMBL/GenBank/DDBJ databases">
        <title>Diversity of trophic interactions inside an arsenic-rich microbial ecosystem.</title>
        <authorList>
            <person name="Bertin P.N."/>
            <person name="Heinrich-Salmeron A."/>
            <person name="Pelletier E."/>
            <person name="Goulhen-Chollet F."/>
            <person name="Arsene-Ploetze F."/>
            <person name="Gallien S."/>
            <person name="Calteau A."/>
            <person name="Vallenet D."/>
            <person name="Casiot C."/>
            <person name="Chane-Woon-Ming B."/>
            <person name="Giloteaux L."/>
            <person name="Barakat M."/>
            <person name="Bonnefoy V."/>
            <person name="Bruneel O."/>
            <person name="Chandler M."/>
            <person name="Cleiss J."/>
            <person name="Duran R."/>
            <person name="Elbaz-Poulichet F."/>
            <person name="Fonknechten N."/>
            <person name="Lauga B."/>
            <person name="Mornico D."/>
            <person name="Ortet P."/>
            <person name="Schaeffer C."/>
            <person name="Siguier P."/>
            <person name="Alexander Thil Smith A."/>
            <person name="Van Dorsselaer A."/>
            <person name="Weissenbach J."/>
            <person name="Medigue C."/>
            <person name="Le Paslier D."/>
        </authorList>
    </citation>
    <scope>NUCLEOTIDE SEQUENCE</scope>
</reference>